<dbReference type="GO" id="GO:0016740">
    <property type="term" value="F:transferase activity"/>
    <property type="evidence" value="ECO:0007669"/>
    <property type="project" value="UniProtKB-KW"/>
</dbReference>
<dbReference type="SUPFAM" id="SSF141523">
    <property type="entry name" value="L,D-transpeptidase catalytic domain-like"/>
    <property type="match status" value="1"/>
</dbReference>
<dbReference type="InterPro" id="IPR038063">
    <property type="entry name" value="Transpep_catalytic_dom"/>
</dbReference>
<keyword evidence="7" id="KW-0472">Membrane</keyword>
<evidence type="ECO:0000256" key="7">
    <source>
        <dbReference type="SAM" id="Phobius"/>
    </source>
</evidence>
<dbReference type="GO" id="GO:0071555">
    <property type="term" value="P:cell wall organization"/>
    <property type="evidence" value="ECO:0007669"/>
    <property type="project" value="UniProtKB-KW"/>
</dbReference>
<dbReference type="CDD" id="cd16913">
    <property type="entry name" value="YkuD_like"/>
    <property type="match status" value="1"/>
</dbReference>
<dbReference type="GO" id="GO:0008360">
    <property type="term" value="P:regulation of cell shape"/>
    <property type="evidence" value="ECO:0007669"/>
    <property type="project" value="UniProtKB-KW"/>
</dbReference>
<organism evidence="9 10">
    <name type="scientific">Streptomyces dioscori</name>
    <dbReference type="NCBI Taxonomy" id="2109333"/>
    <lineage>
        <taxon>Bacteria</taxon>
        <taxon>Bacillati</taxon>
        <taxon>Actinomycetota</taxon>
        <taxon>Actinomycetes</taxon>
        <taxon>Kitasatosporales</taxon>
        <taxon>Streptomycetaceae</taxon>
        <taxon>Streptomyces</taxon>
        <taxon>Streptomyces aurantiacus group</taxon>
    </lineage>
</organism>
<evidence type="ECO:0000313" key="9">
    <source>
        <dbReference type="EMBL" id="PSM41844.1"/>
    </source>
</evidence>
<feature type="domain" description="L,D-TPase catalytic" evidence="8">
    <location>
        <begin position="131"/>
        <end position="235"/>
    </location>
</feature>
<keyword evidence="10" id="KW-1185">Reference proteome</keyword>
<keyword evidence="3" id="KW-0133">Cell shape</keyword>
<evidence type="ECO:0000256" key="5">
    <source>
        <dbReference type="ARBA" id="ARBA00023316"/>
    </source>
</evidence>
<dbReference type="Gene3D" id="2.40.440.10">
    <property type="entry name" value="L,D-transpeptidase catalytic domain-like"/>
    <property type="match status" value="1"/>
</dbReference>
<keyword evidence="7" id="KW-1133">Transmembrane helix</keyword>
<keyword evidence="7" id="KW-0812">Transmembrane</keyword>
<dbReference type="UniPathway" id="UPA00219"/>
<gene>
    <name evidence="9" type="ORF">C6Y14_19160</name>
</gene>
<dbReference type="GO" id="GO:0009252">
    <property type="term" value="P:peptidoglycan biosynthetic process"/>
    <property type="evidence" value="ECO:0007669"/>
    <property type="project" value="UniProtKB-UniPathway"/>
</dbReference>
<sequence>MRGRTTVSDELTPGRRHEHEDPGDAASRSELTVALRELAQDHETPVAVPGAEIRRRAVRRRRRRKASLAAVTTAGAGALALILALVLTDGESTRSVPPAASYGVKTPPATARPSPVVAAARVDLDRRELIAEGRTLPISVGSGKSPTPTGLMTVTAKYKATMVPGAVAGWNEYSVKATWVMRLRGPDDRTNYLLALSWDEKAPGNYDSTGGAIGMRTVDAMWLYKVLRPGAVVEVVGAVTARPSGQPEQPEPSLADSGLQAPPTGMETGTATGMETGTETLDPTGAARAKELEDAARAKESAAVAGGTDTRP</sequence>
<evidence type="ECO:0000256" key="4">
    <source>
        <dbReference type="ARBA" id="ARBA00022984"/>
    </source>
</evidence>
<keyword evidence="2" id="KW-0808">Transferase</keyword>
<evidence type="ECO:0000259" key="8">
    <source>
        <dbReference type="Pfam" id="PF03734"/>
    </source>
</evidence>
<reference evidence="9 10" key="1">
    <citation type="submission" date="2018-03" db="EMBL/GenBank/DDBJ databases">
        <title>Streptomyces dioscori sp. nov., a novel endophytic actinobacterium isolated from bulbil of Dioscorea bulbifera L.</title>
        <authorList>
            <person name="Zhikuan W."/>
        </authorList>
    </citation>
    <scope>NUCLEOTIDE SEQUENCE [LARGE SCALE GENOMIC DNA]</scope>
    <source>
        <strain evidence="9 10">A217</strain>
    </source>
</reference>
<keyword evidence="4" id="KW-0573">Peptidoglycan synthesis</keyword>
<feature type="region of interest" description="Disordered" evidence="6">
    <location>
        <begin position="1"/>
        <end position="27"/>
    </location>
</feature>
<evidence type="ECO:0000256" key="2">
    <source>
        <dbReference type="ARBA" id="ARBA00022679"/>
    </source>
</evidence>
<feature type="region of interest" description="Disordered" evidence="6">
    <location>
        <begin position="242"/>
        <end position="312"/>
    </location>
</feature>
<protein>
    <recommendedName>
        <fullName evidence="8">L,D-TPase catalytic domain-containing protein</fullName>
    </recommendedName>
</protein>
<dbReference type="Proteomes" id="UP000240429">
    <property type="component" value="Unassembled WGS sequence"/>
</dbReference>
<evidence type="ECO:0000256" key="1">
    <source>
        <dbReference type="ARBA" id="ARBA00004752"/>
    </source>
</evidence>
<evidence type="ECO:0000313" key="10">
    <source>
        <dbReference type="Proteomes" id="UP000240429"/>
    </source>
</evidence>
<evidence type="ECO:0000256" key="6">
    <source>
        <dbReference type="SAM" id="MobiDB-lite"/>
    </source>
</evidence>
<dbReference type="InterPro" id="IPR005490">
    <property type="entry name" value="LD_TPept_cat_dom"/>
</dbReference>
<dbReference type="Pfam" id="PF03734">
    <property type="entry name" value="YkuD"/>
    <property type="match status" value="1"/>
</dbReference>
<accession>A0A2P8Q6H0</accession>
<feature type="compositionally biased region" description="Basic and acidic residues" evidence="6">
    <location>
        <begin position="12"/>
        <end position="22"/>
    </location>
</feature>
<feature type="compositionally biased region" description="Basic and acidic residues" evidence="6">
    <location>
        <begin position="288"/>
        <end position="300"/>
    </location>
</feature>
<name>A0A2P8Q6H0_9ACTN</name>
<keyword evidence="5" id="KW-0961">Cell wall biogenesis/degradation</keyword>
<comment type="caution">
    <text evidence="9">The sequence shown here is derived from an EMBL/GenBank/DDBJ whole genome shotgun (WGS) entry which is preliminary data.</text>
</comment>
<comment type="pathway">
    <text evidence="1">Cell wall biogenesis; peptidoglycan biosynthesis.</text>
</comment>
<feature type="transmembrane region" description="Helical" evidence="7">
    <location>
        <begin position="66"/>
        <end position="87"/>
    </location>
</feature>
<dbReference type="AlphaFoldDB" id="A0A2P8Q6H0"/>
<proteinExistence type="predicted"/>
<feature type="compositionally biased region" description="Low complexity" evidence="6">
    <location>
        <begin position="261"/>
        <end position="280"/>
    </location>
</feature>
<evidence type="ECO:0000256" key="3">
    <source>
        <dbReference type="ARBA" id="ARBA00022960"/>
    </source>
</evidence>
<dbReference type="EMBL" id="PYBJ01000011">
    <property type="protein sequence ID" value="PSM41844.1"/>
    <property type="molecule type" value="Genomic_DNA"/>
</dbReference>